<protein>
    <submittedName>
        <fullName evidence="2">Uncharacterized protein LOC113396062</fullName>
    </submittedName>
</protein>
<reference evidence="2" key="1">
    <citation type="submission" date="2025-08" db="UniProtKB">
        <authorList>
            <consortium name="RefSeq"/>
        </authorList>
    </citation>
    <scope>IDENTIFICATION</scope>
    <source>
        <tissue evidence="2">Whole body</tissue>
    </source>
</reference>
<evidence type="ECO:0000313" key="2">
    <source>
        <dbReference type="RefSeq" id="XP_026489622.2"/>
    </source>
</evidence>
<dbReference type="RefSeq" id="XP_026489622.2">
    <property type="nucleotide sequence ID" value="XM_026633837.2"/>
</dbReference>
<gene>
    <name evidence="2" type="primary">LOC113396062</name>
</gene>
<dbReference type="Proteomes" id="UP001652626">
    <property type="component" value="Chromosome Z"/>
</dbReference>
<sequence length="355" mass="40579">MSTAKIKKAPFGLSVKRFGKITVHPGLDPSGLYSTRPDGCDPCLYNPKNISKSFPIKKNRISSKDPWRYKAELEDWARNLGYRNQKVLQQRKWFDSILGPAWHEVTYGKKYEAACKNLGFGRTPRDKTKKSEIPGPGTYYKSVPFKAPYGSHSVRPSFEREEPCRFKDTSTKWSLAPNRYRVIDKQCVEMKSMKVVSLRGPYDLFTGKRDESTIKNHFASIMRCTAATWPLALGTTLNRYKNSHFGTMNKTNRSLPHRGRNTLVDISMCIRKAEEPGPVHYNISKVKTFKQNKRGFNSSYDKPPGYKRVVVWPGVGRYTIKNIDCGIDGKGHRHVFLSKQKRTIGAILPEPMNSF</sequence>
<dbReference type="OrthoDB" id="6275292at2759"/>
<accession>A0A8B8HZG2</accession>
<dbReference type="AlphaFoldDB" id="A0A8B8HZG2"/>
<dbReference type="PANTHER" id="PTHR34914">
    <property type="entry name" value="LYMPHOCYTE EXPANSION MOLECULE"/>
    <property type="match status" value="1"/>
</dbReference>
<keyword evidence="1" id="KW-1185">Reference proteome</keyword>
<name>A0A8B8HZG2_VANTA</name>
<proteinExistence type="predicted"/>
<organism evidence="1 2">
    <name type="scientific">Vanessa tameamea</name>
    <name type="common">Kamehameha butterfly</name>
    <dbReference type="NCBI Taxonomy" id="334116"/>
    <lineage>
        <taxon>Eukaryota</taxon>
        <taxon>Metazoa</taxon>
        <taxon>Ecdysozoa</taxon>
        <taxon>Arthropoda</taxon>
        <taxon>Hexapoda</taxon>
        <taxon>Insecta</taxon>
        <taxon>Pterygota</taxon>
        <taxon>Neoptera</taxon>
        <taxon>Endopterygota</taxon>
        <taxon>Lepidoptera</taxon>
        <taxon>Glossata</taxon>
        <taxon>Ditrysia</taxon>
        <taxon>Papilionoidea</taxon>
        <taxon>Nymphalidae</taxon>
        <taxon>Nymphalinae</taxon>
        <taxon>Vanessa</taxon>
    </lineage>
</organism>
<dbReference type="PANTHER" id="PTHR34914:SF1">
    <property type="entry name" value="LYMPHOCYTE EXPANSION MOLECULE"/>
    <property type="match status" value="1"/>
</dbReference>
<dbReference type="OMA" id="CDPCLYH"/>
<evidence type="ECO:0000313" key="1">
    <source>
        <dbReference type="Proteomes" id="UP001652626"/>
    </source>
</evidence>
<dbReference type="InterPro" id="IPR033557">
    <property type="entry name" value="CIMAP2"/>
</dbReference>
<dbReference type="GeneID" id="113396062"/>